<feature type="transmembrane region" description="Helical" evidence="7">
    <location>
        <begin position="420"/>
        <end position="440"/>
    </location>
</feature>
<feature type="transmembrane region" description="Helical" evidence="7">
    <location>
        <begin position="304"/>
        <end position="327"/>
    </location>
</feature>
<evidence type="ECO:0000313" key="9">
    <source>
        <dbReference type="EMBL" id="NYJ04756.1"/>
    </source>
</evidence>
<comment type="caution">
    <text evidence="9">The sequence shown here is derived from an EMBL/GenBank/DDBJ whole genome shotgun (WGS) entry which is preliminary data.</text>
</comment>
<feature type="transmembrane region" description="Helical" evidence="7">
    <location>
        <begin position="650"/>
        <end position="680"/>
    </location>
</feature>
<dbReference type="Pfam" id="PF02687">
    <property type="entry name" value="FtsX"/>
    <property type="match status" value="2"/>
</dbReference>
<feature type="domain" description="ABC3 transporter permease C-terminal" evidence="8">
    <location>
        <begin position="259"/>
        <end position="366"/>
    </location>
</feature>
<evidence type="ECO:0000256" key="7">
    <source>
        <dbReference type="SAM" id="Phobius"/>
    </source>
</evidence>
<dbReference type="PANTHER" id="PTHR30572:SF4">
    <property type="entry name" value="ABC TRANSPORTER PERMEASE YTRF"/>
    <property type="match status" value="1"/>
</dbReference>
<organism evidence="9 10">
    <name type="scientific">Petropleomorpha daqingensis</name>
    <dbReference type="NCBI Taxonomy" id="2026353"/>
    <lineage>
        <taxon>Bacteria</taxon>
        <taxon>Bacillati</taxon>
        <taxon>Actinomycetota</taxon>
        <taxon>Actinomycetes</taxon>
        <taxon>Geodermatophilales</taxon>
        <taxon>Geodermatophilaceae</taxon>
        <taxon>Petropleomorpha</taxon>
    </lineage>
</organism>
<dbReference type="AlphaFoldDB" id="A0A853CCJ6"/>
<keyword evidence="4 7" id="KW-1133">Transmembrane helix</keyword>
<dbReference type="InterPro" id="IPR050250">
    <property type="entry name" value="Macrolide_Exporter_MacB"/>
</dbReference>
<sequence length="790" mass="78930">MSALGRVVRAGVGRRRVQTLVTVVTTLISVTAAILAAGLLVASSSPFDSAFARRHGAHLAAQFDATAVSAEQLRATDQVAGVTAVAGPFPTATVDARAGEGSAHVPAGLDLGPMTLVGRADPDGAVDELTLVAGAWPTEAGQVVISAEAPFPADVGDTVVLPDLPGSPTLEVVGVARSVTGTADAWATPEQVAALSGARSGYQVLYRFARAATAAQLDADRSRIAAAVPTGALTGSRSYLAVRQLAVANTAAFVPFLVAFGILGLLLSVLIVGVVVGGSVGAATRRIGVLKSLGFTPAQVARAYTAQALVPAAVGIVLGVVLGNLLAVPVLHGADTIAGAPVVAIPAWIDVAVAAGALVAVAGVALVPALRAGRLRTVEAIAAGRTTGGGHVRGGFTARWPLPRMITLGLAVPIARPGRAVATALAVVLGAAAVTFAVGLTRSLDAVQAGRDPDSSGAVVVTGAGGPAGSIAVPAPGQGTPVAFDAAAVEKAIAAHPGTRRSYGTAEQRLQVSGIAGTTTVLAYSGDSSWATHQMIAGRWLDGPGEAVVPTRLLTAAGADVGDTLTLTDEQGRSTTVRIVGEVFELSHDGMDLFTEASTFTALGLDGSPGRFTVDLDPGTDVETYVNSLQDVVDPLGAGAMSNPAGGSDVLAAMTTLVATFTVLLVVVAALGVFNVVLLDTRERAHDLGVLKALGMTPRQTVGMVLTTVTAIGLLAGVVGVPAGLALHHWVVPRMGAVADTSLPTEDIAVYTAPLLALLVLGGLVLAVAGALAPASWAAGNRAQVALRTE</sequence>
<evidence type="ECO:0000256" key="5">
    <source>
        <dbReference type="ARBA" id="ARBA00023136"/>
    </source>
</evidence>
<feature type="transmembrane region" description="Helical" evidence="7">
    <location>
        <begin position="253"/>
        <end position="283"/>
    </location>
</feature>
<accession>A0A853CCJ6</accession>
<dbReference type="RefSeq" id="WP_179715437.1">
    <property type="nucleotide sequence ID" value="NZ_JACBZT010000001.1"/>
</dbReference>
<evidence type="ECO:0000256" key="1">
    <source>
        <dbReference type="ARBA" id="ARBA00004651"/>
    </source>
</evidence>
<dbReference type="GO" id="GO:0022857">
    <property type="term" value="F:transmembrane transporter activity"/>
    <property type="evidence" value="ECO:0007669"/>
    <property type="project" value="TreeGrafter"/>
</dbReference>
<feature type="transmembrane region" description="Helical" evidence="7">
    <location>
        <begin position="701"/>
        <end position="728"/>
    </location>
</feature>
<keyword evidence="2" id="KW-1003">Cell membrane</keyword>
<dbReference type="GO" id="GO:0005886">
    <property type="term" value="C:plasma membrane"/>
    <property type="evidence" value="ECO:0007669"/>
    <property type="project" value="UniProtKB-SubCell"/>
</dbReference>
<dbReference type="Proteomes" id="UP000541969">
    <property type="component" value="Unassembled WGS sequence"/>
</dbReference>
<feature type="transmembrane region" description="Helical" evidence="7">
    <location>
        <begin position="20"/>
        <end position="42"/>
    </location>
</feature>
<keyword evidence="10" id="KW-1185">Reference proteome</keyword>
<feature type="transmembrane region" description="Helical" evidence="7">
    <location>
        <begin position="347"/>
        <end position="367"/>
    </location>
</feature>
<gene>
    <name evidence="9" type="ORF">GGQ55_001034</name>
</gene>
<comment type="similarity">
    <text evidence="6">Belongs to the ABC-4 integral membrane protein family.</text>
</comment>
<comment type="subcellular location">
    <subcellularLocation>
        <location evidence="1">Cell membrane</location>
        <topology evidence="1">Multi-pass membrane protein</topology>
    </subcellularLocation>
</comment>
<name>A0A853CCJ6_9ACTN</name>
<dbReference type="PANTHER" id="PTHR30572">
    <property type="entry name" value="MEMBRANE COMPONENT OF TRANSPORTER-RELATED"/>
    <property type="match status" value="1"/>
</dbReference>
<protein>
    <submittedName>
        <fullName evidence="9">Putative ABC transport system permease protein</fullName>
    </submittedName>
</protein>
<evidence type="ECO:0000256" key="2">
    <source>
        <dbReference type="ARBA" id="ARBA00022475"/>
    </source>
</evidence>
<evidence type="ECO:0000256" key="6">
    <source>
        <dbReference type="ARBA" id="ARBA00038076"/>
    </source>
</evidence>
<dbReference type="EMBL" id="JACBZT010000001">
    <property type="protein sequence ID" value="NYJ04756.1"/>
    <property type="molecule type" value="Genomic_DNA"/>
</dbReference>
<evidence type="ECO:0000259" key="8">
    <source>
        <dbReference type="Pfam" id="PF02687"/>
    </source>
</evidence>
<reference evidence="9 10" key="1">
    <citation type="submission" date="2020-07" db="EMBL/GenBank/DDBJ databases">
        <title>Sequencing the genomes of 1000 actinobacteria strains.</title>
        <authorList>
            <person name="Klenk H.-P."/>
        </authorList>
    </citation>
    <scope>NUCLEOTIDE SEQUENCE [LARGE SCALE GENOMIC DNA]</scope>
    <source>
        <strain evidence="9 10">DSM 104001</strain>
    </source>
</reference>
<keyword evidence="5 7" id="KW-0472">Membrane</keyword>
<dbReference type="InterPro" id="IPR003838">
    <property type="entry name" value="ABC3_permease_C"/>
</dbReference>
<proteinExistence type="inferred from homology"/>
<evidence type="ECO:0000313" key="10">
    <source>
        <dbReference type="Proteomes" id="UP000541969"/>
    </source>
</evidence>
<evidence type="ECO:0000256" key="3">
    <source>
        <dbReference type="ARBA" id="ARBA00022692"/>
    </source>
</evidence>
<feature type="domain" description="ABC3 transporter permease C-terminal" evidence="8">
    <location>
        <begin position="660"/>
        <end position="775"/>
    </location>
</feature>
<keyword evidence="3 7" id="KW-0812">Transmembrane</keyword>
<evidence type="ECO:0000256" key="4">
    <source>
        <dbReference type="ARBA" id="ARBA00022989"/>
    </source>
</evidence>
<feature type="transmembrane region" description="Helical" evidence="7">
    <location>
        <begin position="748"/>
        <end position="773"/>
    </location>
</feature>